<keyword evidence="5" id="KW-0812">Transmembrane</keyword>
<dbReference type="PANTHER" id="PTHR10715">
    <property type="entry name" value="60S RIBOSOMAL PROTEIN L6"/>
    <property type="match status" value="1"/>
</dbReference>
<dbReference type="OrthoDB" id="2436667at2759"/>
<proteinExistence type="inferred from homology"/>
<dbReference type="EMBL" id="JADCNM010000009">
    <property type="protein sequence ID" value="KAG0469010.1"/>
    <property type="molecule type" value="Genomic_DNA"/>
</dbReference>
<evidence type="ECO:0000259" key="6">
    <source>
        <dbReference type="Pfam" id="PF03868"/>
    </source>
</evidence>
<dbReference type="Pfam" id="PF03868">
    <property type="entry name" value="Ribosomal_L6e_N"/>
    <property type="match status" value="1"/>
</dbReference>
<keyword evidence="3" id="KW-0687">Ribonucleoprotein</keyword>
<dbReference type="InterPro" id="IPR008991">
    <property type="entry name" value="Translation_prot_SH3-like_sf"/>
</dbReference>
<evidence type="ECO:0000256" key="4">
    <source>
        <dbReference type="SAM" id="MobiDB-lite"/>
    </source>
</evidence>
<gene>
    <name evidence="7" type="ORF">HPP92_018338</name>
</gene>
<keyword evidence="2" id="KW-0689">Ribosomal protein</keyword>
<sequence length="232" mass="26573">MAPRKPRTTSRKPELIPGIRRFSRSKMYHKRGLWRIKEKNGGVFPRHAPKPKPEVLAEKPPKFYPADDVKVRVPRRRKQHPTKLRASITPGTVLIILAGRFMGRRVVFLKQLPSGLLLVTGPFRINGVPLRRVNQAYAIGTSTKVDISGVNVDKFDDTSFKKEKQKKKKKTEGEFFEAEKEEKKAIPQERKDDQKAVDTPLIKAIEAVPDLRAYLATRFTLTDGMKPHELKF</sequence>
<feature type="transmembrane region" description="Helical" evidence="5">
    <location>
        <begin position="84"/>
        <end position="103"/>
    </location>
</feature>
<feature type="region of interest" description="Disordered" evidence="4">
    <location>
        <begin position="168"/>
        <end position="196"/>
    </location>
</feature>
<dbReference type="Proteomes" id="UP000639772">
    <property type="component" value="Chromosome 9"/>
</dbReference>
<evidence type="ECO:0000313" key="8">
    <source>
        <dbReference type="Proteomes" id="UP000639772"/>
    </source>
</evidence>
<dbReference type="Gene3D" id="2.30.30.30">
    <property type="match status" value="1"/>
</dbReference>
<keyword evidence="5" id="KW-0472">Membrane</keyword>
<dbReference type="GO" id="GO:0000027">
    <property type="term" value="P:ribosomal large subunit assembly"/>
    <property type="evidence" value="ECO:0007669"/>
    <property type="project" value="TreeGrafter"/>
</dbReference>
<dbReference type="InterPro" id="IPR041997">
    <property type="entry name" value="Ribosomal_eL6_KOW"/>
</dbReference>
<dbReference type="Pfam" id="PF01159">
    <property type="entry name" value="Ribosomal_L6e"/>
    <property type="match status" value="1"/>
</dbReference>
<dbReference type="PANTHER" id="PTHR10715:SF0">
    <property type="entry name" value="LARGE RIBOSOMAL SUBUNIT PROTEIN EL6"/>
    <property type="match status" value="1"/>
</dbReference>
<feature type="domain" description="Large ribosomal subunit protein uL6 N-terminal" evidence="6">
    <location>
        <begin position="7"/>
        <end position="60"/>
    </location>
</feature>
<dbReference type="CDD" id="cd13156">
    <property type="entry name" value="KOW_RPL6"/>
    <property type="match status" value="1"/>
</dbReference>
<dbReference type="FunFam" id="2.30.30.30:FF:000014">
    <property type="entry name" value="60S ribosomal protein L6"/>
    <property type="match status" value="1"/>
</dbReference>
<evidence type="ECO:0000313" key="7">
    <source>
        <dbReference type="EMBL" id="KAG0469010.1"/>
    </source>
</evidence>
<feature type="compositionally biased region" description="Basic and acidic residues" evidence="4">
    <location>
        <begin position="171"/>
        <end position="196"/>
    </location>
</feature>
<evidence type="ECO:0000256" key="1">
    <source>
        <dbReference type="ARBA" id="ARBA00010592"/>
    </source>
</evidence>
<name>A0A835Q9M0_VANPL</name>
<dbReference type="GO" id="GO:0003723">
    <property type="term" value="F:RNA binding"/>
    <property type="evidence" value="ECO:0007669"/>
    <property type="project" value="TreeGrafter"/>
</dbReference>
<evidence type="ECO:0000256" key="3">
    <source>
        <dbReference type="ARBA" id="ARBA00023274"/>
    </source>
</evidence>
<comment type="similarity">
    <text evidence="1">Belongs to the eukaryotic ribosomal protein eL6 family.</text>
</comment>
<dbReference type="GO" id="GO:0002181">
    <property type="term" value="P:cytoplasmic translation"/>
    <property type="evidence" value="ECO:0007669"/>
    <property type="project" value="TreeGrafter"/>
</dbReference>
<organism evidence="7 8">
    <name type="scientific">Vanilla planifolia</name>
    <name type="common">Vanilla</name>
    <dbReference type="NCBI Taxonomy" id="51239"/>
    <lineage>
        <taxon>Eukaryota</taxon>
        <taxon>Viridiplantae</taxon>
        <taxon>Streptophyta</taxon>
        <taxon>Embryophyta</taxon>
        <taxon>Tracheophyta</taxon>
        <taxon>Spermatophyta</taxon>
        <taxon>Magnoliopsida</taxon>
        <taxon>Liliopsida</taxon>
        <taxon>Asparagales</taxon>
        <taxon>Orchidaceae</taxon>
        <taxon>Vanilloideae</taxon>
        <taxon>Vanilleae</taxon>
        <taxon>Vanilla</taxon>
    </lineage>
</organism>
<keyword evidence="5" id="KW-1133">Transmembrane helix</keyword>
<dbReference type="GO" id="GO:0003735">
    <property type="term" value="F:structural constituent of ribosome"/>
    <property type="evidence" value="ECO:0007669"/>
    <property type="project" value="InterPro"/>
</dbReference>
<dbReference type="SUPFAM" id="SSF50104">
    <property type="entry name" value="Translation proteins SH3-like domain"/>
    <property type="match status" value="1"/>
</dbReference>
<protein>
    <recommendedName>
        <fullName evidence="6">Large ribosomal subunit protein uL6 N-terminal domain-containing protein</fullName>
    </recommendedName>
</protein>
<dbReference type="GO" id="GO:0022625">
    <property type="term" value="C:cytosolic large ribosomal subunit"/>
    <property type="evidence" value="ECO:0007669"/>
    <property type="project" value="TreeGrafter"/>
</dbReference>
<dbReference type="InterPro" id="IPR014722">
    <property type="entry name" value="Rib_uL2_dom2"/>
</dbReference>
<dbReference type="InterPro" id="IPR000915">
    <property type="entry name" value="60S_ribosomal_eL6"/>
</dbReference>
<dbReference type="AlphaFoldDB" id="A0A835Q9M0"/>
<reference evidence="7 8" key="1">
    <citation type="journal article" date="2020" name="Nat. Food">
        <title>A phased Vanilla planifolia genome enables genetic improvement of flavour and production.</title>
        <authorList>
            <person name="Hasing T."/>
            <person name="Tang H."/>
            <person name="Brym M."/>
            <person name="Khazi F."/>
            <person name="Huang T."/>
            <person name="Chambers A.H."/>
        </authorList>
    </citation>
    <scope>NUCLEOTIDE SEQUENCE [LARGE SCALE GENOMIC DNA]</scope>
    <source>
        <tissue evidence="7">Leaf</tissue>
    </source>
</reference>
<accession>A0A835Q9M0</accession>
<evidence type="ECO:0000256" key="5">
    <source>
        <dbReference type="SAM" id="Phobius"/>
    </source>
</evidence>
<evidence type="ECO:0000256" key="2">
    <source>
        <dbReference type="ARBA" id="ARBA00022980"/>
    </source>
</evidence>
<comment type="caution">
    <text evidence="7">The sequence shown here is derived from an EMBL/GenBank/DDBJ whole genome shotgun (WGS) entry which is preliminary data.</text>
</comment>
<dbReference type="InterPro" id="IPR005568">
    <property type="entry name" value="Ribosomal_uL6_N"/>
</dbReference>